<keyword evidence="2" id="KW-0812">Transmembrane</keyword>
<evidence type="ECO:0000313" key="3">
    <source>
        <dbReference type="Ensembl" id="ENSSMRP00000027793.1"/>
    </source>
</evidence>
<keyword evidence="2" id="KW-1133">Transmembrane helix</keyword>
<feature type="region of interest" description="Disordered" evidence="1">
    <location>
        <begin position="1"/>
        <end position="24"/>
    </location>
</feature>
<reference evidence="3" key="2">
    <citation type="submission" date="2025-09" db="UniProtKB">
        <authorList>
            <consortium name="Ensembl"/>
        </authorList>
    </citation>
    <scope>IDENTIFICATION</scope>
</reference>
<dbReference type="Proteomes" id="UP000694421">
    <property type="component" value="Unplaced"/>
</dbReference>
<protein>
    <submittedName>
        <fullName evidence="3">Uncharacterized protein</fullName>
    </submittedName>
</protein>
<dbReference type="GeneTree" id="ENSGT00990000213308"/>
<feature type="transmembrane region" description="Helical" evidence="2">
    <location>
        <begin position="70"/>
        <end position="88"/>
    </location>
</feature>
<evidence type="ECO:0000256" key="1">
    <source>
        <dbReference type="SAM" id="MobiDB-lite"/>
    </source>
</evidence>
<evidence type="ECO:0000313" key="4">
    <source>
        <dbReference type="Proteomes" id="UP000694421"/>
    </source>
</evidence>
<evidence type="ECO:0000256" key="2">
    <source>
        <dbReference type="SAM" id="Phobius"/>
    </source>
</evidence>
<accession>A0A8D0E8T1</accession>
<organism evidence="3 4">
    <name type="scientific">Salvator merianae</name>
    <name type="common">Argentine black and white tegu</name>
    <name type="synonym">Tupinambis merianae</name>
    <dbReference type="NCBI Taxonomy" id="96440"/>
    <lineage>
        <taxon>Eukaryota</taxon>
        <taxon>Metazoa</taxon>
        <taxon>Chordata</taxon>
        <taxon>Craniata</taxon>
        <taxon>Vertebrata</taxon>
        <taxon>Euteleostomi</taxon>
        <taxon>Lepidosauria</taxon>
        <taxon>Squamata</taxon>
        <taxon>Bifurcata</taxon>
        <taxon>Unidentata</taxon>
        <taxon>Episquamata</taxon>
        <taxon>Laterata</taxon>
        <taxon>Teiioidea</taxon>
        <taxon>Teiidae</taxon>
        <taxon>Salvator</taxon>
    </lineage>
</organism>
<sequence length="111" mass="12006">KKGVVAQAGRACASSSSRPTRRRRDLGTLGWSMGIKSGFTLGNLVFFWMLSCVKGKDAGRASRGEREGERAFGGGVMFLSFFLFLFLLKSSSVICDRKCNLLAKAGVQCSD</sequence>
<proteinExistence type="predicted"/>
<feature type="transmembrane region" description="Helical" evidence="2">
    <location>
        <begin position="28"/>
        <end position="50"/>
    </location>
</feature>
<keyword evidence="4" id="KW-1185">Reference proteome</keyword>
<dbReference type="AlphaFoldDB" id="A0A8D0E8T1"/>
<keyword evidence="2" id="KW-0472">Membrane</keyword>
<dbReference type="OMA" id="DRKCNLL"/>
<dbReference type="Ensembl" id="ENSSMRT00000032445.1">
    <property type="protein sequence ID" value="ENSSMRP00000027793.1"/>
    <property type="gene ID" value="ENSSMRG00000021419.1"/>
</dbReference>
<reference evidence="3" key="1">
    <citation type="submission" date="2025-08" db="UniProtKB">
        <authorList>
            <consortium name="Ensembl"/>
        </authorList>
    </citation>
    <scope>IDENTIFICATION</scope>
</reference>
<name>A0A8D0E8T1_SALMN</name>